<keyword evidence="1" id="KW-1133">Transmembrane helix</keyword>
<protein>
    <recommendedName>
        <fullName evidence="4">Transmembrane protein</fullName>
    </recommendedName>
</protein>
<keyword evidence="3" id="KW-1185">Reference proteome</keyword>
<sequence>MISIFEISIAPSTSAPGTLAFLTTPMMILTCLTLKLTQNRSTRFLTVMYIAFRLKETKMVSKKPL</sequence>
<reference evidence="3" key="1">
    <citation type="submission" date="2016-06" db="EMBL/GenBank/DDBJ databases">
        <title>Parallel loss of symbiosis genes in relatives of nitrogen-fixing non-legume Parasponia.</title>
        <authorList>
            <person name="Van Velzen R."/>
            <person name="Holmer R."/>
            <person name="Bu F."/>
            <person name="Rutten L."/>
            <person name="Van Zeijl A."/>
            <person name="Liu W."/>
            <person name="Santuari L."/>
            <person name="Cao Q."/>
            <person name="Sharma T."/>
            <person name="Shen D."/>
            <person name="Roswanjaya Y."/>
            <person name="Wardhani T."/>
            <person name="Kalhor M.S."/>
            <person name="Jansen J."/>
            <person name="Van den Hoogen J."/>
            <person name="Gungor B."/>
            <person name="Hartog M."/>
            <person name="Hontelez J."/>
            <person name="Verver J."/>
            <person name="Yang W.-C."/>
            <person name="Schijlen E."/>
            <person name="Repin R."/>
            <person name="Schilthuizen M."/>
            <person name="Schranz E."/>
            <person name="Heidstra R."/>
            <person name="Miyata K."/>
            <person name="Fedorova E."/>
            <person name="Kohlen W."/>
            <person name="Bisseling T."/>
            <person name="Smit S."/>
            <person name="Geurts R."/>
        </authorList>
    </citation>
    <scope>NUCLEOTIDE SEQUENCE [LARGE SCALE GENOMIC DNA]</scope>
    <source>
        <strain evidence="3">cv. WU1-14</strain>
    </source>
</reference>
<evidence type="ECO:0008006" key="4">
    <source>
        <dbReference type="Google" id="ProtNLM"/>
    </source>
</evidence>
<dbReference type="EMBL" id="JXTB01000802">
    <property type="protein sequence ID" value="PON32580.1"/>
    <property type="molecule type" value="Genomic_DNA"/>
</dbReference>
<evidence type="ECO:0000313" key="3">
    <source>
        <dbReference type="Proteomes" id="UP000237105"/>
    </source>
</evidence>
<organism evidence="2 3">
    <name type="scientific">Parasponia andersonii</name>
    <name type="common">Sponia andersonii</name>
    <dbReference type="NCBI Taxonomy" id="3476"/>
    <lineage>
        <taxon>Eukaryota</taxon>
        <taxon>Viridiplantae</taxon>
        <taxon>Streptophyta</taxon>
        <taxon>Embryophyta</taxon>
        <taxon>Tracheophyta</taxon>
        <taxon>Spermatophyta</taxon>
        <taxon>Magnoliopsida</taxon>
        <taxon>eudicotyledons</taxon>
        <taxon>Gunneridae</taxon>
        <taxon>Pentapetalae</taxon>
        <taxon>rosids</taxon>
        <taxon>fabids</taxon>
        <taxon>Rosales</taxon>
        <taxon>Cannabaceae</taxon>
        <taxon>Parasponia</taxon>
    </lineage>
</organism>
<accession>A0A2P5A7R8</accession>
<gene>
    <name evidence="2" type="ORF">PanWU01x14_360200</name>
</gene>
<evidence type="ECO:0000313" key="2">
    <source>
        <dbReference type="EMBL" id="PON32580.1"/>
    </source>
</evidence>
<dbReference type="Proteomes" id="UP000237105">
    <property type="component" value="Unassembled WGS sequence"/>
</dbReference>
<evidence type="ECO:0000256" key="1">
    <source>
        <dbReference type="SAM" id="Phobius"/>
    </source>
</evidence>
<feature type="transmembrane region" description="Helical" evidence="1">
    <location>
        <begin position="15"/>
        <end position="34"/>
    </location>
</feature>
<keyword evidence="1" id="KW-0812">Transmembrane</keyword>
<keyword evidence="1" id="KW-0472">Membrane</keyword>
<dbReference type="AlphaFoldDB" id="A0A2P5A7R8"/>
<proteinExistence type="predicted"/>
<name>A0A2P5A7R8_PARAD</name>
<comment type="caution">
    <text evidence="2">The sequence shown here is derived from an EMBL/GenBank/DDBJ whole genome shotgun (WGS) entry which is preliminary data.</text>
</comment>